<keyword evidence="2" id="KW-1003">Cell membrane</keyword>
<dbReference type="Pfam" id="PF08447">
    <property type="entry name" value="PAS_3"/>
    <property type="match status" value="1"/>
</dbReference>
<dbReference type="InterPro" id="IPR043128">
    <property type="entry name" value="Rev_trsase/Diguanyl_cyclase"/>
</dbReference>
<sequence>MTNLPISTRLLLSYLLVAVLPLAGLAAFYLASFEASLTQTVLANMASVADKKAAQIDSYLRERSEDVAQLALRPAVRNGLLELTRAFRAGGPAAPAYLDATLQLRRALEDGGAASGFYDLLLVDAEGNVLFTLKREPDLLSNLRHGPYRDTELAAGYARAMRSGKPLLTRFAPYAPSDNRPTAFYVTPLRIDGEVHGALALQLDVQRLMTVTVDRIGLGRTGETVLAQRDGDEAYYTGPLRHVRDAAYRYRVPLKQGAAPMIAALAGRNGDGVVRDYAGIETVAAWRHLPALDWGMVVKIDADEALAPAHHLRQLTYVALALFLLLSAATAFLLGRRFARPIRAMTRVADQIAAGDLRQRVPQDGGDELGRLAAAFNRMADTLAASYDNLEAEVEKRSRELRELSALQGAILEHAGALVVVLDREGRIRRFNRACEALTQYSFSEVEGRQVWDFIPPEERRIVQDEAFAVLFNDPEQSRSTLTNHWVARDGGRRLIEWSNSVLHDAQGKVEFVVAVGNDVTDKMRAEAALKESESRLKEAQRIAQVGSWALDLVTGKLIWSDEMFRIFETDEAAFGQSYEAFLDALHPEDREHVNKAYMHSVTNHTPYDLVHRLLLPDGRVKWLHGRGETRYGKNGDPIASCGTVQDITARKKQEDALRLYASIFEHSGEAILIADQARHIIAVNPAFTNLTGYALDDIRGEEPTILAGGQASEESYRSTWASLEQTGYWQGEIIDRRKDGTLYPKWMAVSVVRDADGVLTHYVASFTDITERKLAEAQIKHLAYHDPLTGLSNRFSLQTQLDQTLALARREQRTLAVVFLDLDRFKSINDSLGHALGDQLLVEVARRLRDNVRDSDIVARLGGDEFVVVLTEVGDAAGAARVADKLLGALVPRYRIGGHALHTTASIGISLYPHDGDDADALMKNADTAMYHAKSQGRDNVQFFTPEMNQSVLKRLQFDHDLRVAVEAGQFELHYQPQINSTSGRVVKVEALVRWQHPREGLVSPAEFIPIAEETGLILPLGEWVLNEACRQLRLWRDAGITDLTVAVNLSAHQLHSPALIPMVARTLGNHGLEGADLCLEITESVAMRDTTASIAQLQALRDLGIHLSIDDFGTGYSSLSYLKLLPIDTLKLDQSFVCEIEFNPSDVAICAATIALAHSLGLEVVAEGIETETQRRLLASHRCDFMQGYLFSAPLPAERALAYIREQQAA</sequence>
<dbReference type="Gene3D" id="2.10.70.100">
    <property type="match status" value="1"/>
</dbReference>
<dbReference type="InterPro" id="IPR033479">
    <property type="entry name" value="dCache_1"/>
</dbReference>
<dbReference type="HOGENOM" id="CLU_000445_70_44_4"/>
<dbReference type="AlphaFoldDB" id="Q3SIW6"/>
<dbReference type="PROSITE" id="PS50885">
    <property type="entry name" value="HAMP"/>
    <property type="match status" value="1"/>
</dbReference>
<feature type="domain" description="PAS" evidence="9">
    <location>
        <begin position="657"/>
        <end position="702"/>
    </location>
</feature>
<dbReference type="SUPFAM" id="SSF141868">
    <property type="entry name" value="EAL domain-like"/>
    <property type="match status" value="1"/>
</dbReference>
<dbReference type="InterPro" id="IPR000700">
    <property type="entry name" value="PAS-assoc_C"/>
</dbReference>
<feature type="domain" description="PAC" evidence="10">
    <location>
        <begin position="608"/>
        <end position="660"/>
    </location>
</feature>
<dbReference type="Pfam" id="PF00990">
    <property type="entry name" value="GGDEF"/>
    <property type="match status" value="1"/>
</dbReference>
<feature type="domain" description="PAC" evidence="10">
    <location>
        <begin position="730"/>
        <end position="782"/>
    </location>
</feature>
<dbReference type="InterPro" id="IPR013656">
    <property type="entry name" value="PAS_4"/>
</dbReference>
<dbReference type="InterPro" id="IPR003660">
    <property type="entry name" value="HAMP_dom"/>
</dbReference>
<dbReference type="Pfam" id="PF00672">
    <property type="entry name" value="HAMP"/>
    <property type="match status" value="1"/>
</dbReference>
<dbReference type="InterPro" id="IPR013655">
    <property type="entry name" value="PAS_fold_3"/>
</dbReference>
<dbReference type="PANTHER" id="PTHR44757:SF2">
    <property type="entry name" value="BIOFILM ARCHITECTURE MAINTENANCE PROTEIN MBAA"/>
    <property type="match status" value="1"/>
</dbReference>
<feature type="domain" description="GGDEF" evidence="13">
    <location>
        <begin position="814"/>
        <end position="947"/>
    </location>
</feature>
<keyword evidence="7" id="KW-0175">Coiled coil</keyword>
<dbReference type="GO" id="GO:0071732">
    <property type="term" value="P:cellular response to nitric oxide"/>
    <property type="evidence" value="ECO:0007669"/>
    <property type="project" value="UniProtKB-ARBA"/>
</dbReference>
<dbReference type="Proteomes" id="UP000008291">
    <property type="component" value="Chromosome"/>
</dbReference>
<feature type="domain" description="HAMP" evidence="12">
    <location>
        <begin position="336"/>
        <end position="388"/>
    </location>
</feature>
<dbReference type="Gene3D" id="3.30.450.20">
    <property type="entry name" value="PAS domain"/>
    <property type="match status" value="4"/>
</dbReference>
<dbReference type="GO" id="GO:0071111">
    <property type="term" value="F:cyclic-guanylate-specific phosphodiesterase activity"/>
    <property type="evidence" value="ECO:0007669"/>
    <property type="project" value="UniProtKB-EC"/>
</dbReference>
<organism evidence="14 15">
    <name type="scientific">Thiobacillus denitrificans (strain ATCC 25259 / T1)</name>
    <dbReference type="NCBI Taxonomy" id="292415"/>
    <lineage>
        <taxon>Bacteria</taxon>
        <taxon>Pseudomonadati</taxon>
        <taxon>Pseudomonadota</taxon>
        <taxon>Betaproteobacteria</taxon>
        <taxon>Nitrosomonadales</taxon>
        <taxon>Thiobacillaceae</taxon>
        <taxon>Thiobacillus</taxon>
    </lineage>
</organism>
<feature type="domain" description="PAC" evidence="10">
    <location>
        <begin position="476"/>
        <end position="532"/>
    </location>
</feature>
<evidence type="ECO:0000256" key="7">
    <source>
        <dbReference type="SAM" id="Coils"/>
    </source>
</evidence>
<evidence type="ECO:0000259" key="12">
    <source>
        <dbReference type="PROSITE" id="PS50885"/>
    </source>
</evidence>
<reference evidence="14 15" key="1">
    <citation type="journal article" date="2006" name="J. Bacteriol.">
        <title>The genome sequence of the obligately chemolithoautotrophic, facultatively anaerobic bacterium Thiobacillus denitrificans.</title>
        <authorList>
            <person name="Beller H.R."/>
            <person name="Chain P.S."/>
            <person name="Letain T.E."/>
            <person name="Chakicherla A."/>
            <person name="Larimer F.W."/>
            <person name="Richardson P.M."/>
            <person name="Coleman M.A."/>
            <person name="Wood A.P."/>
            <person name="Kelly D.P."/>
        </authorList>
    </citation>
    <scope>NUCLEOTIDE SEQUENCE [LARGE SCALE GENOMIC DNA]</scope>
    <source>
        <strain evidence="14 15">ATCC 25259</strain>
    </source>
</reference>
<evidence type="ECO:0000259" key="9">
    <source>
        <dbReference type="PROSITE" id="PS50112"/>
    </source>
</evidence>
<evidence type="ECO:0000256" key="3">
    <source>
        <dbReference type="ARBA" id="ARBA00022692"/>
    </source>
</evidence>
<gene>
    <name evidence="14" type="ordered locus">Tbd_1456</name>
</gene>
<comment type="catalytic activity">
    <reaction evidence="6">
        <text>3',3'-c-di-GMP + H2O = 5'-phosphoguanylyl(3'-&gt;5')guanosine + H(+)</text>
        <dbReference type="Rhea" id="RHEA:24902"/>
        <dbReference type="ChEBI" id="CHEBI:15377"/>
        <dbReference type="ChEBI" id="CHEBI:15378"/>
        <dbReference type="ChEBI" id="CHEBI:58754"/>
        <dbReference type="ChEBI" id="CHEBI:58805"/>
        <dbReference type="EC" id="3.1.4.52"/>
    </reaction>
    <physiologicalReaction direction="left-to-right" evidence="6">
        <dbReference type="Rhea" id="RHEA:24903"/>
    </physiologicalReaction>
</comment>
<evidence type="ECO:0000256" key="8">
    <source>
        <dbReference type="SAM" id="Phobius"/>
    </source>
</evidence>
<feature type="domain" description="PAS" evidence="9">
    <location>
        <begin position="411"/>
        <end position="474"/>
    </location>
</feature>
<dbReference type="InterPro" id="IPR029787">
    <property type="entry name" value="Nucleotide_cyclase"/>
</dbReference>
<dbReference type="InterPro" id="IPR052155">
    <property type="entry name" value="Biofilm_reg_signaling"/>
</dbReference>
<dbReference type="KEGG" id="tbd:Tbd_1456"/>
<dbReference type="GO" id="GO:0005886">
    <property type="term" value="C:plasma membrane"/>
    <property type="evidence" value="ECO:0007669"/>
    <property type="project" value="UniProtKB-SubCell"/>
</dbReference>
<dbReference type="SMART" id="SM00304">
    <property type="entry name" value="HAMP"/>
    <property type="match status" value="1"/>
</dbReference>
<accession>Q3SIW6</accession>
<keyword evidence="3 8" id="KW-0812">Transmembrane</keyword>
<dbReference type="eggNOG" id="COG5001">
    <property type="taxonomic scope" value="Bacteria"/>
</dbReference>
<evidence type="ECO:0000256" key="2">
    <source>
        <dbReference type="ARBA" id="ARBA00022475"/>
    </source>
</evidence>
<keyword evidence="5 8" id="KW-0472">Membrane</keyword>
<evidence type="ECO:0000313" key="15">
    <source>
        <dbReference type="Proteomes" id="UP000008291"/>
    </source>
</evidence>
<dbReference type="NCBIfam" id="TIGR00254">
    <property type="entry name" value="GGDEF"/>
    <property type="match status" value="1"/>
</dbReference>
<dbReference type="eggNOG" id="COG2202">
    <property type="taxonomic scope" value="Bacteria"/>
</dbReference>
<evidence type="ECO:0000259" key="11">
    <source>
        <dbReference type="PROSITE" id="PS50883"/>
    </source>
</evidence>
<dbReference type="CDD" id="cd06225">
    <property type="entry name" value="HAMP"/>
    <property type="match status" value="1"/>
</dbReference>
<dbReference type="CDD" id="cd00130">
    <property type="entry name" value="PAS"/>
    <property type="match status" value="3"/>
</dbReference>
<dbReference type="SMART" id="SM00086">
    <property type="entry name" value="PAC"/>
    <property type="match status" value="3"/>
</dbReference>
<dbReference type="SMART" id="SM00091">
    <property type="entry name" value="PAS"/>
    <property type="match status" value="3"/>
</dbReference>
<dbReference type="STRING" id="292415.Tbd_1456"/>
<dbReference type="PROSITE" id="PS50887">
    <property type="entry name" value="GGDEF"/>
    <property type="match status" value="1"/>
</dbReference>
<dbReference type="Pfam" id="PF02743">
    <property type="entry name" value="dCache_1"/>
    <property type="match status" value="1"/>
</dbReference>
<dbReference type="InterPro" id="IPR001633">
    <property type="entry name" value="EAL_dom"/>
</dbReference>
<dbReference type="SMART" id="SM00052">
    <property type="entry name" value="EAL"/>
    <property type="match status" value="1"/>
</dbReference>
<dbReference type="CDD" id="cd01949">
    <property type="entry name" value="GGDEF"/>
    <property type="match status" value="1"/>
</dbReference>
<dbReference type="CDD" id="cd01948">
    <property type="entry name" value="EAL"/>
    <property type="match status" value="1"/>
</dbReference>
<dbReference type="FunFam" id="3.30.70.270:FF:000001">
    <property type="entry name" value="Diguanylate cyclase domain protein"/>
    <property type="match status" value="1"/>
</dbReference>
<dbReference type="EMBL" id="CP000116">
    <property type="protein sequence ID" value="AAZ97409.1"/>
    <property type="molecule type" value="Genomic_DNA"/>
</dbReference>
<feature type="transmembrane region" description="Helical" evidence="8">
    <location>
        <begin position="315"/>
        <end position="335"/>
    </location>
</feature>
<dbReference type="Gene3D" id="3.20.20.450">
    <property type="entry name" value="EAL domain"/>
    <property type="match status" value="1"/>
</dbReference>
<dbReference type="InterPro" id="IPR035965">
    <property type="entry name" value="PAS-like_dom_sf"/>
</dbReference>
<dbReference type="PROSITE" id="PS50883">
    <property type="entry name" value="EAL"/>
    <property type="match status" value="1"/>
</dbReference>
<dbReference type="PROSITE" id="PS50112">
    <property type="entry name" value="PAS"/>
    <property type="match status" value="2"/>
</dbReference>
<dbReference type="SUPFAM" id="SSF55785">
    <property type="entry name" value="PYP-like sensor domain (PAS domain)"/>
    <property type="match status" value="3"/>
</dbReference>
<evidence type="ECO:0000256" key="5">
    <source>
        <dbReference type="ARBA" id="ARBA00023136"/>
    </source>
</evidence>
<evidence type="ECO:0000256" key="4">
    <source>
        <dbReference type="ARBA" id="ARBA00022989"/>
    </source>
</evidence>
<keyword evidence="15" id="KW-1185">Reference proteome</keyword>
<proteinExistence type="predicted"/>
<comment type="subcellular location">
    <subcellularLocation>
        <location evidence="1">Cell membrane</location>
        <topology evidence="1">Multi-pass membrane protein</topology>
    </subcellularLocation>
</comment>
<dbReference type="Gene3D" id="3.30.70.270">
    <property type="match status" value="1"/>
</dbReference>
<dbReference type="InterPro" id="IPR000160">
    <property type="entry name" value="GGDEF_dom"/>
</dbReference>
<dbReference type="InterPro" id="IPR035919">
    <property type="entry name" value="EAL_sf"/>
</dbReference>
<dbReference type="CDD" id="cd18773">
    <property type="entry name" value="PDC1_HK_sensor"/>
    <property type="match status" value="1"/>
</dbReference>
<dbReference type="Pfam" id="PF13426">
    <property type="entry name" value="PAS_9"/>
    <property type="match status" value="1"/>
</dbReference>
<evidence type="ECO:0000256" key="1">
    <source>
        <dbReference type="ARBA" id="ARBA00004651"/>
    </source>
</evidence>
<dbReference type="FunFam" id="3.20.20.450:FF:000001">
    <property type="entry name" value="Cyclic di-GMP phosphodiesterase yahA"/>
    <property type="match status" value="1"/>
</dbReference>
<dbReference type="NCBIfam" id="TIGR00229">
    <property type="entry name" value="sensory_box"/>
    <property type="match status" value="3"/>
</dbReference>
<dbReference type="Pfam" id="PF00563">
    <property type="entry name" value="EAL"/>
    <property type="match status" value="1"/>
</dbReference>
<dbReference type="GO" id="GO:0007165">
    <property type="term" value="P:signal transduction"/>
    <property type="evidence" value="ECO:0007669"/>
    <property type="project" value="InterPro"/>
</dbReference>
<dbReference type="Gene3D" id="1.10.8.500">
    <property type="entry name" value="HAMP domain in histidine kinase"/>
    <property type="match status" value="1"/>
</dbReference>
<dbReference type="SUPFAM" id="SSF158472">
    <property type="entry name" value="HAMP domain-like"/>
    <property type="match status" value="1"/>
</dbReference>
<dbReference type="eggNOG" id="COG5000">
    <property type="taxonomic scope" value="Bacteria"/>
</dbReference>
<evidence type="ECO:0000259" key="13">
    <source>
        <dbReference type="PROSITE" id="PS50887"/>
    </source>
</evidence>
<dbReference type="PROSITE" id="PS50113">
    <property type="entry name" value="PAC"/>
    <property type="match status" value="3"/>
</dbReference>
<keyword evidence="4 8" id="KW-1133">Transmembrane helix</keyword>
<dbReference type="SMART" id="SM00267">
    <property type="entry name" value="GGDEF"/>
    <property type="match status" value="1"/>
</dbReference>
<name>Q3SIW6_THIDA</name>
<evidence type="ECO:0000313" key="14">
    <source>
        <dbReference type="EMBL" id="AAZ97409.1"/>
    </source>
</evidence>
<feature type="coiled-coil region" evidence="7">
    <location>
        <begin position="380"/>
        <end position="407"/>
    </location>
</feature>
<feature type="domain" description="EAL" evidence="11">
    <location>
        <begin position="956"/>
        <end position="1210"/>
    </location>
</feature>
<dbReference type="InterPro" id="IPR000014">
    <property type="entry name" value="PAS"/>
</dbReference>
<dbReference type="Pfam" id="PF08448">
    <property type="entry name" value="PAS_4"/>
    <property type="match status" value="1"/>
</dbReference>
<protein>
    <submittedName>
        <fullName evidence="14">Putative diguanylate cyclase/phosphodiesterase (GGDEF &amp; EAL domains) with PAS/PAC sensor(S)</fullName>
    </submittedName>
</protein>
<evidence type="ECO:0000256" key="6">
    <source>
        <dbReference type="ARBA" id="ARBA00051114"/>
    </source>
</evidence>
<dbReference type="InterPro" id="IPR001610">
    <property type="entry name" value="PAC"/>
</dbReference>
<dbReference type="SUPFAM" id="SSF55073">
    <property type="entry name" value="Nucleotide cyclase"/>
    <property type="match status" value="1"/>
</dbReference>
<evidence type="ECO:0000259" key="10">
    <source>
        <dbReference type="PROSITE" id="PS50113"/>
    </source>
</evidence>
<dbReference type="PANTHER" id="PTHR44757">
    <property type="entry name" value="DIGUANYLATE CYCLASE DGCP"/>
    <property type="match status" value="1"/>
</dbReference>